<keyword evidence="5" id="KW-0408">Iron</keyword>
<dbReference type="InterPro" id="IPR006137">
    <property type="entry name" value="NADH_UbQ_OxRdtase-like_20kDa"/>
</dbReference>
<comment type="cofactor">
    <cofactor evidence="1">
        <name>[4Fe-4S] cluster</name>
        <dbReference type="ChEBI" id="CHEBI:49883"/>
    </cofactor>
</comment>
<dbReference type="GO" id="GO:0051539">
    <property type="term" value="F:4 iron, 4 sulfur cluster binding"/>
    <property type="evidence" value="ECO:0007669"/>
    <property type="project" value="UniProtKB-KW"/>
</dbReference>
<reference evidence="8" key="1">
    <citation type="submission" date="2022-01" db="EMBL/GenBank/DDBJ databases">
        <title>Complete genome of Methanomicrobium antiquum DSM 21220.</title>
        <authorList>
            <person name="Chen S.-C."/>
            <person name="You Y.-T."/>
            <person name="Zhou Y.-Z."/>
            <person name="Lai M.-C."/>
        </authorList>
    </citation>
    <scope>NUCLEOTIDE SEQUENCE</scope>
    <source>
        <strain evidence="8">DSM 21220</strain>
    </source>
</reference>
<evidence type="ECO:0000256" key="6">
    <source>
        <dbReference type="ARBA" id="ARBA00023014"/>
    </source>
</evidence>
<organism evidence="8 9">
    <name type="scientific">Methanomicrobium antiquum</name>
    <dbReference type="NCBI Taxonomy" id="487686"/>
    <lineage>
        <taxon>Archaea</taxon>
        <taxon>Methanobacteriati</taxon>
        <taxon>Methanobacteriota</taxon>
        <taxon>Stenosarchaea group</taxon>
        <taxon>Methanomicrobia</taxon>
        <taxon>Methanomicrobiales</taxon>
        <taxon>Methanomicrobiaceae</taxon>
        <taxon>Methanomicrobium</taxon>
    </lineage>
</organism>
<evidence type="ECO:0000256" key="4">
    <source>
        <dbReference type="ARBA" id="ARBA00022723"/>
    </source>
</evidence>
<gene>
    <name evidence="8" type="ORF">L1994_05615</name>
</gene>
<dbReference type="Proteomes" id="UP001218895">
    <property type="component" value="Chromosome"/>
</dbReference>
<evidence type="ECO:0000256" key="5">
    <source>
        <dbReference type="ARBA" id="ARBA00023004"/>
    </source>
</evidence>
<evidence type="ECO:0000259" key="7">
    <source>
        <dbReference type="Pfam" id="PF01058"/>
    </source>
</evidence>
<keyword evidence="3" id="KW-0004">4Fe-4S</keyword>
<keyword evidence="9" id="KW-1185">Reference proteome</keyword>
<evidence type="ECO:0000256" key="2">
    <source>
        <dbReference type="ARBA" id="ARBA00009173"/>
    </source>
</evidence>
<protein>
    <recommendedName>
        <fullName evidence="7">NADH:ubiquinone oxidoreductase-like 20kDa subunit domain-containing protein</fullName>
    </recommendedName>
</protein>
<comment type="similarity">
    <text evidence="2">Belongs to the complex I 20 kDa subunit family.</text>
</comment>
<dbReference type="GeneID" id="79949855"/>
<dbReference type="SUPFAM" id="SSF56770">
    <property type="entry name" value="HydA/Nqo6-like"/>
    <property type="match status" value="1"/>
</dbReference>
<evidence type="ECO:0000256" key="1">
    <source>
        <dbReference type="ARBA" id="ARBA00001966"/>
    </source>
</evidence>
<feature type="domain" description="NADH:ubiquinone oxidoreductase-like 20kDa subunit" evidence="7">
    <location>
        <begin position="26"/>
        <end position="138"/>
    </location>
</feature>
<dbReference type="RefSeq" id="WP_278100701.1">
    <property type="nucleotide sequence ID" value="NZ_CP091092.1"/>
</dbReference>
<dbReference type="Gene3D" id="3.40.50.12280">
    <property type="match status" value="1"/>
</dbReference>
<keyword evidence="6" id="KW-0411">Iron-sulfur</keyword>
<evidence type="ECO:0000313" key="8">
    <source>
        <dbReference type="EMBL" id="WFN37861.1"/>
    </source>
</evidence>
<evidence type="ECO:0000256" key="3">
    <source>
        <dbReference type="ARBA" id="ARBA00022485"/>
    </source>
</evidence>
<dbReference type="PANTHER" id="PTHR42989:SF1">
    <property type="entry name" value="FORMATE HYDROGENLYASE SUBUNIT 7-RELATED"/>
    <property type="match status" value="1"/>
</dbReference>
<dbReference type="PANTHER" id="PTHR42989">
    <property type="entry name" value="HYDROGENASE-4 COMPONENT I"/>
    <property type="match status" value="1"/>
</dbReference>
<dbReference type="KEGG" id="manq:L1994_05615"/>
<dbReference type="Pfam" id="PF01058">
    <property type="entry name" value="Oxidored_q6"/>
    <property type="match status" value="1"/>
</dbReference>
<accession>A0AAF0FTG2</accession>
<dbReference type="EMBL" id="CP091092">
    <property type="protein sequence ID" value="WFN37861.1"/>
    <property type="molecule type" value="Genomic_DNA"/>
</dbReference>
<sequence>MGIIQKIKNTVRQRSIHVCYVNVGSCNGCDIEILACLAPRYDIEQYGIYVHNNPRDADILLITGAFCEQWEDKLKNIWDIIPEPKAAITIGNCPVSGCTFNRRGSFVDPPVSKHIPVAASIPGCPPRPTEIIETILKLAPVVFKDYEEKEMKK</sequence>
<evidence type="ECO:0000313" key="9">
    <source>
        <dbReference type="Proteomes" id="UP001218895"/>
    </source>
</evidence>
<proteinExistence type="inferred from homology"/>
<keyword evidence="4" id="KW-0479">Metal-binding</keyword>
<dbReference type="InterPro" id="IPR052375">
    <property type="entry name" value="Complex_I_20kDa-like"/>
</dbReference>
<name>A0AAF0FTG2_9EURY</name>
<dbReference type="GO" id="GO:0046872">
    <property type="term" value="F:metal ion binding"/>
    <property type="evidence" value="ECO:0007669"/>
    <property type="project" value="UniProtKB-KW"/>
</dbReference>
<dbReference type="AlphaFoldDB" id="A0AAF0FTG2"/>